<organism evidence="1 2">
    <name type="scientific">Cotesia glomerata</name>
    <name type="common">Lepidopteran parasitic wasp</name>
    <name type="synonym">Apanteles glomeratus</name>
    <dbReference type="NCBI Taxonomy" id="32391"/>
    <lineage>
        <taxon>Eukaryota</taxon>
        <taxon>Metazoa</taxon>
        <taxon>Ecdysozoa</taxon>
        <taxon>Arthropoda</taxon>
        <taxon>Hexapoda</taxon>
        <taxon>Insecta</taxon>
        <taxon>Pterygota</taxon>
        <taxon>Neoptera</taxon>
        <taxon>Endopterygota</taxon>
        <taxon>Hymenoptera</taxon>
        <taxon>Apocrita</taxon>
        <taxon>Ichneumonoidea</taxon>
        <taxon>Braconidae</taxon>
        <taxon>Microgastrinae</taxon>
        <taxon>Cotesia</taxon>
    </lineage>
</organism>
<protein>
    <submittedName>
        <fullName evidence="1">Uncharacterized protein</fullName>
    </submittedName>
</protein>
<accession>A0AAV7HWY0</accession>
<evidence type="ECO:0000313" key="2">
    <source>
        <dbReference type="Proteomes" id="UP000826195"/>
    </source>
</evidence>
<dbReference type="EMBL" id="JAHXZJ010002982">
    <property type="protein sequence ID" value="KAH0535257.1"/>
    <property type="molecule type" value="Genomic_DNA"/>
</dbReference>
<keyword evidence="2" id="KW-1185">Reference proteome</keyword>
<reference evidence="1 2" key="1">
    <citation type="journal article" date="2021" name="J. Hered.">
        <title>A chromosome-level genome assembly of the parasitoid wasp, Cotesia glomerata (Hymenoptera: Braconidae).</title>
        <authorList>
            <person name="Pinto B.J."/>
            <person name="Weis J.J."/>
            <person name="Gamble T."/>
            <person name="Ode P.J."/>
            <person name="Paul R."/>
            <person name="Zaspel J.M."/>
        </authorList>
    </citation>
    <scope>NUCLEOTIDE SEQUENCE [LARGE SCALE GENOMIC DNA]</scope>
    <source>
        <strain evidence="1">CgM1</strain>
    </source>
</reference>
<gene>
    <name evidence="1" type="ORF">KQX54_015520</name>
</gene>
<comment type="caution">
    <text evidence="1">The sequence shown here is derived from an EMBL/GenBank/DDBJ whole genome shotgun (WGS) entry which is preliminary data.</text>
</comment>
<proteinExistence type="predicted"/>
<name>A0AAV7HWY0_COTGL</name>
<sequence>MGASWLELDHSLLLAPSQETLVVLGLDAKSQDNTVNGSPDHHDKPPLFTFKKKLKLSSRFPVLSRLIQLCTLKNNDLCLQGIFIFNSWVRAATTAATISNTMQPTTHCPIRSSSVHLVCALHLHLNLIYFSCGPLLCAAHLLHRLGRLFLQRYARILAAKIRDLILKRSSTTKRKSQTQRLSNKAEKPWPFLMSLMSEYPTGNAKLECRSYIQSQLLAGGLTTKIAAQWQYKLKGANA</sequence>
<evidence type="ECO:0000313" key="1">
    <source>
        <dbReference type="EMBL" id="KAH0535257.1"/>
    </source>
</evidence>
<dbReference type="Proteomes" id="UP000826195">
    <property type="component" value="Unassembled WGS sequence"/>
</dbReference>
<dbReference type="AlphaFoldDB" id="A0AAV7HWY0"/>